<name>A0A4W5N571_9TELE</name>
<feature type="transmembrane region" description="Helical" evidence="2">
    <location>
        <begin position="388"/>
        <end position="409"/>
    </location>
</feature>
<dbReference type="GeneTree" id="ENSGT00390000002390"/>
<sequence>MSEILPSNLELLEDSPSKTSGVTAEPQPPTWGAEGEKVIKELEEDLEQREGVVEEDEMVNLAKLEPTTLQWPGDRDVEKTTKNGSALTAKEDKGRGKGDDPEGERWRVYSMCTSLQEGESQMESERGLGLGEERMRTEQEWMEREVQDPGLCKRGKKVQVEIEVEDGMNSLPEKAAQVFNPSVTILHSSSALTSPRERQVFWDVDAEKNLLLVPQGTPPDGYYHDWPVEGGSSKCGCDCANRDALKVGVSVFTAALIFPLLVWGGYVFLPFDAPLLDSAPLRLVYTLRCSVFAVVPIILGWLVLGVSRMRLGDVKPLREVEAREVGVHRRYVDDSVTLFLLYFLQLAVMAPYLSQDLLKLVPLLTIIFAFGRLMYWVAAALGSSVRGFGFGLSFLPTVAMLGANLYFIFTMDAGGTIFAQDVVHQQDPPPASRQRFWG</sequence>
<feature type="transmembrane region" description="Helical" evidence="2">
    <location>
        <begin position="360"/>
        <end position="381"/>
    </location>
</feature>
<feature type="transmembrane region" description="Helical" evidence="2">
    <location>
        <begin position="251"/>
        <end position="271"/>
    </location>
</feature>
<feature type="transmembrane region" description="Helical" evidence="2">
    <location>
        <begin position="336"/>
        <end position="354"/>
    </location>
</feature>
<dbReference type="STRING" id="62062.ENSHHUP00000044725"/>
<evidence type="ECO:0000313" key="4">
    <source>
        <dbReference type="Proteomes" id="UP000314982"/>
    </source>
</evidence>
<keyword evidence="2" id="KW-0812">Transmembrane</keyword>
<accession>A0A4W5N571</accession>
<keyword evidence="2" id="KW-0472">Membrane</keyword>
<dbReference type="Ensembl" id="ENSHHUT00000046381.1">
    <property type="protein sequence ID" value="ENSHHUP00000044725.1"/>
    <property type="gene ID" value="ENSHHUG00000027358.1"/>
</dbReference>
<organism evidence="3 4">
    <name type="scientific">Hucho hucho</name>
    <name type="common">huchen</name>
    <dbReference type="NCBI Taxonomy" id="62062"/>
    <lineage>
        <taxon>Eukaryota</taxon>
        <taxon>Metazoa</taxon>
        <taxon>Chordata</taxon>
        <taxon>Craniata</taxon>
        <taxon>Vertebrata</taxon>
        <taxon>Euteleostomi</taxon>
        <taxon>Actinopterygii</taxon>
        <taxon>Neopterygii</taxon>
        <taxon>Teleostei</taxon>
        <taxon>Protacanthopterygii</taxon>
        <taxon>Salmoniformes</taxon>
        <taxon>Salmonidae</taxon>
        <taxon>Salmoninae</taxon>
        <taxon>Hucho</taxon>
    </lineage>
</organism>
<dbReference type="Proteomes" id="UP000314982">
    <property type="component" value="Unassembled WGS sequence"/>
</dbReference>
<evidence type="ECO:0000256" key="2">
    <source>
        <dbReference type="SAM" id="Phobius"/>
    </source>
</evidence>
<dbReference type="GO" id="GO:0032588">
    <property type="term" value="C:trans-Golgi network membrane"/>
    <property type="evidence" value="ECO:0007669"/>
    <property type="project" value="TreeGrafter"/>
</dbReference>
<reference evidence="4" key="1">
    <citation type="submission" date="2018-06" db="EMBL/GenBank/DDBJ databases">
        <title>Genome assembly of Danube salmon.</title>
        <authorList>
            <person name="Macqueen D.J."/>
            <person name="Gundappa M.K."/>
        </authorList>
    </citation>
    <scope>NUCLEOTIDE SEQUENCE [LARGE SCALE GENOMIC DNA]</scope>
</reference>
<feature type="compositionally biased region" description="Basic and acidic residues" evidence="1">
    <location>
        <begin position="89"/>
        <end position="104"/>
    </location>
</feature>
<dbReference type="PANTHER" id="PTHR31004:SF4">
    <property type="entry name" value="TRANSMEMBRANE PROTEIN 79"/>
    <property type="match status" value="1"/>
</dbReference>
<feature type="region of interest" description="Disordered" evidence="1">
    <location>
        <begin position="64"/>
        <end position="104"/>
    </location>
</feature>
<keyword evidence="2" id="KW-1133">Transmembrane helix</keyword>
<keyword evidence="4" id="KW-1185">Reference proteome</keyword>
<feature type="transmembrane region" description="Helical" evidence="2">
    <location>
        <begin position="283"/>
        <end position="306"/>
    </location>
</feature>
<dbReference type="PANTHER" id="PTHR31004">
    <property type="entry name" value="TRANSMEMBRANE PROTEIN 79"/>
    <property type="match status" value="1"/>
</dbReference>
<feature type="region of interest" description="Disordered" evidence="1">
    <location>
        <begin position="1"/>
        <end position="35"/>
    </location>
</feature>
<dbReference type="AlphaFoldDB" id="A0A4W5N571"/>
<proteinExistence type="predicted"/>
<evidence type="ECO:0000313" key="3">
    <source>
        <dbReference type="Ensembl" id="ENSHHUP00000044725.1"/>
    </source>
</evidence>
<reference evidence="3" key="2">
    <citation type="submission" date="2025-08" db="UniProtKB">
        <authorList>
            <consortium name="Ensembl"/>
        </authorList>
    </citation>
    <scope>IDENTIFICATION</scope>
</reference>
<reference evidence="3" key="3">
    <citation type="submission" date="2025-09" db="UniProtKB">
        <authorList>
            <consortium name="Ensembl"/>
        </authorList>
    </citation>
    <scope>IDENTIFICATION</scope>
</reference>
<dbReference type="GO" id="GO:0045055">
    <property type="term" value="P:regulated exocytosis"/>
    <property type="evidence" value="ECO:0007669"/>
    <property type="project" value="TreeGrafter"/>
</dbReference>
<evidence type="ECO:0000256" key="1">
    <source>
        <dbReference type="SAM" id="MobiDB-lite"/>
    </source>
</evidence>
<dbReference type="GO" id="GO:0005765">
    <property type="term" value="C:lysosomal membrane"/>
    <property type="evidence" value="ECO:0007669"/>
    <property type="project" value="TreeGrafter"/>
</dbReference>
<protein>
    <submittedName>
        <fullName evidence="3">Transmembrane protein 79b</fullName>
    </submittedName>
</protein>